<keyword evidence="2" id="KW-0963">Cytoplasm</keyword>
<evidence type="ECO:0000256" key="4">
    <source>
        <dbReference type="ARBA" id="ARBA00022803"/>
    </source>
</evidence>
<comment type="caution">
    <text evidence="5">The sequence shown here is derived from an EMBL/GenBank/DDBJ whole genome shotgun (WGS) entry which is preliminary data.</text>
</comment>
<evidence type="ECO:0000313" key="6">
    <source>
        <dbReference type="Proteomes" id="UP000887229"/>
    </source>
</evidence>
<proteinExistence type="predicted"/>
<protein>
    <submittedName>
        <fullName evidence="5">Kinesin light chain</fullName>
    </submittedName>
</protein>
<dbReference type="PANTHER" id="PTHR45783:SF3">
    <property type="entry name" value="KINESIN LIGHT CHAIN"/>
    <property type="match status" value="1"/>
</dbReference>
<dbReference type="InterPro" id="IPR011990">
    <property type="entry name" value="TPR-like_helical_dom_sf"/>
</dbReference>
<dbReference type="AlphaFoldDB" id="A0A9P8CN93"/>
<evidence type="ECO:0000256" key="2">
    <source>
        <dbReference type="ARBA" id="ARBA00022490"/>
    </source>
</evidence>
<name>A0A9P8CN93_9HYPO</name>
<dbReference type="InterPro" id="IPR002151">
    <property type="entry name" value="Kinesin_light"/>
</dbReference>
<keyword evidence="3" id="KW-0677">Repeat</keyword>
<dbReference type="Gene3D" id="1.25.40.10">
    <property type="entry name" value="Tetratricopeptide repeat domain"/>
    <property type="match status" value="1"/>
</dbReference>
<dbReference type="PANTHER" id="PTHR45783">
    <property type="entry name" value="KINESIN LIGHT CHAIN"/>
    <property type="match status" value="1"/>
</dbReference>
<dbReference type="Proteomes" id="UP000887229">
    <property type="component" value="Unassembled WGS sequence"/>
</dbReference>
<dbReference type="Pfam" id="PF13424">
    <property type="entry name" value="TPR_12"/>
    <property type="match status" value="1"/>
</dbReference>
<dbReference type="GO" id="GO:0019894">
    <property type="term" value="F:kinesin binding"/>
    <property type="evidence" value="ECO:0007669"/>
    <property type="project" value="TreeGrafter"/>
</dbReference>
<evidence type="ECO:0000256" key="3">
    <source>
        <dbReference type="ARBA" id="ARBA00022737"/>
    </source>
</evidence>
<dbReference type="GeneID" id="70293243"/>
<evidence type="ECO:0000313" key="5">
    <source>
        <dbReference type="EMBL" id="KAG9252912.1"/>
    </source>
</evidence>
<evidence type="ECO:0000256" key="1">
    <source>
        <dbReference type="ARBA" id="ARBA00004496"/>
    </source>
</evidence>
<organism evidence="5 6">
    <name type="scientific">Emericellopsis atlantica</name>
    <dbReference type="NCBI Taxonomy" id="2614577"/>
    <lineage>
        <taxon>Eukaryota</taxon>
        <taxon>Fungi</taxon>
        <taxon>Dikarya</taxon>
        <taxon>Ascomycota</taxon>
        <taxon>Pezizomycotina</taxon>
        <taxon>Sordariomycetes</taxon>
        <taxon>Hypocreomycetidae</taxon>
        <taxon>Hypocreales</taxon>
        <taxon>Bionectriaceae</taxon>
        <taxon>Emericellopsis</taxon>
    </lineage>
</organism>
<dbReference type="OrthoDB" id="5390606at2759"/>
<dbReference type="GO" id="GO:0007018">
    <property type="term" value="P:microtubule-based movement"/>
    <property type="evidence" value="ECO:0007669"/>
    <property type="project" value="TreeGrafter"/>
</dbReference>
<dbReference type="SUPFAM" id="SSF48452">
    <property type="entry name" value="TPR-like"/>
    <property type="match status" value="1"/>
</dbReference>
<dbReference type="EMBL" id="MU251260">
    <property type="protein sequence ID" value="KAG9252912.1"/>
    <property type="molecule type" value="Genomic_DNA"/>
</dbReference>
<accession>A0A9P8CN93</accession>
<keyword evidence="4" id="KW-0802">TPR repeat</keyword>
<dbReference type="GO" id="GO:0005871">
    <property type="term" value="C:kinesin complex"/>
    <property type="evidence" value="ECO:0007669"/>
    <property type="project" value="InterPro"/>
</dbReference>
<sequence length="128" mass="14783">MADLAATYYTQGRYDKDKEISVKVLDLRREVLGEKHPDTISSIADLAATYYSQGRYDAAEVLYNTALDLRRHILSEDHPHTAQSTMYLASTRESLQQMRSRDSEEPKLRHRFFRELAQAMSFGKGRSH</sequence>
<keyword evidence="6" id="KW-1185">Reference proteome</keyword>
<reference evidence="5" key="1">
    <citation type="journal article" date="2021" name="IMA Fungus">
        <title>Genomic characterization of three marine fungi, including Emericellopsis atlantica sp. nov. with signatures of a generalist lifestyle and marine biomass degradation.</title>
        <authorList>
            <person name="Hagestad O.C."/>
            <person name="Hou L."/>
            <person name="Andersen J.H."/>
            <person name="Hansen E.H."/>
            <person name="Altermark B."/>
            <person name="Li C."/>
            <person name="Kuhnert E."/>
            <person name="Cox R.J."/>
            <person name="Crous P.W."/>
            <person name="Spatafora J.W."/>
            <person name="Lail K."/>
            <person name="Amirebrahimi M."/>
            <person name="Lipzen A."/>
            <person name="Pangilinan J."/>
            <person name="Andreopoulos W."/>
            <person name="Hayes R.D."/>
            <person name="Ng V."/>
            <person name="Grigoriev I.V."/>
            <person name="Jackson S.A."/>
            <person name="Sutton T.D.S."/>
            <person name="Dobson A.D.W."/>
            <person name="Rama T."/>
        </authorList>
    </citation>
    <scope>NUCLEOTIDE SEQUENCE</scope>
    <source>
        <strain evidence="5">TS7</strain>
    </source>
</reference>
<comment type="subcellular location">
    <subcellularLocation>
        <location evidence="1">Cytoplasm</location>
    </subcellularLocation>
</comment>
<gene>
    <name evidence="5" type="ORF">F5Z01DRAFT_638071</name>
</gene>
<dbReference type="RefSeq" id="XP_046116836.1">
    <property type="nucleotide sequence ID" value="XM_046262340.1"/>
</dbReference>
<dbReference type="GO" id="GO:0005737">
    <property type="term" value="C:cytoplasm"/>
    <property type="evidence" value="ECO:0007669"/>
    <property type="project" value="UniProtKB-SubCell"/>
</dbReference>